<evidence type="ECO:0000256" key="1">
    <source>
        <dbReference type="ARBA" id="ARBA00023015"/>
    </source>
</evidence>
<evidence type="ECO:0000259" key="3">
    <source>
        <dbReference type="PROSITE" id="PS50888"/>
    </source>
</evidence>
<dbReference type="Proteomes" id="UP000655225">
    <property type="component" value="Unassembled WGS sequence"/>
</dbReference>
<proteinExistence type="predicted"/>
<comment type="caution">
    <text evidence="4">The sequence shown here is derived from an EMBL/GenBank/DDBJ whole genome shotgun (WGS) entry which is preliminary data.</text>
</comment>
<dbReference type="AlphaFoldDB" id="A0A834YR87"/>
<dbReference type="GO" id="GO:0003700">
    <property type="term" value="F:DNA-binding transcription factor activity"/>
    <property type="evidence" value="ECO:0007669"/>
    <property type="project" value="InterPro"/>
</dbReference>
<keyword evidence="5" id="KW-1185">Reference proteome</keyword>
<dbReference type="OMA" id="CSNTEWK"/>
<dbReference type="InterPro" id="IPR025610">
    <property type="entry name" value="MYC/MYB_N"/>
</dbReference>
<evidence type="ECO:0000313" key="4">
    <source>
        <dbReference type="EMBL" id="KAF8392215.1"/>
    </source>
</evidence>
<dbReference type="OrthoDB" id="778365at2759"/>
<dbReference type="InterPro" id="IPR043561">
    <property type="entry name" value="LHW-like"/>
</dbReference>
<dbReference type="GO" id="GO:0046983">
    <property type="term" value="F:protein dimerization activity"/>
    <property type="evidence" value="ECO:0007669"/>
    <property type="project" value="InterPro"/>
</dbReference>
<dbReference type="Pfam" id="PF14215">
    <property type="entry name" value="bHLH-MYC_N"/>
    <property type="match status" value="1"/>
</dbReference>
<evidence type="ECO:0000313" key="5">
    <source>
        <dbReference type="Proteomes" id="UP000655225"/>
    </source>
</evidence>
<protein>
    <recommendedName>
        <fullName evidence="3">BHLH domain-containing protein</fullName>
    </recommendedName>
</protein>
<evidence type="ECO:0000256" key="2">
    <source>
        <dbReference type="ARBA" id="ARBA00023163"/>
    </source>
</evidence>
<keyword evidence="2" id="KW-0804">Transcription</keyword>
<dbReference type="EMBL" id="JABCRI010000016">
    <property type="protein sequence ID" value="KAF8392215.1"/>
    <property type="molecule type" value="Genomic_DNA"/>
</dbReference>
<gene>
    <name evidence="4" type="ORF">HHK36_022557</name>
</gene>
<name>A0A834YR87_TETSI</name>
<dbReference type="PANTHER" id="PTHR46196">
    <property type="entry name" value="TRANSCRIPTION FACTOR BHLH155-LIKE ISOFORM X1-RELATED"/>
    <property type="match status" value="1"/>
</dbReference>
<feature type="domain" description="BHLH" evidence="3">
    <location>
        <begin position="604"/>
        <end position="653"/>
    </location>
</feature>
<dbReference type="PANTHER" id="PTHR46196:SF1">
    <property type="entry name" value="TRANSCRIPTION FACTOR EMB1444-RELATED"/>
    <property type="match status" value="1"/>
</dbReference>
<dbReference type="InterPro" id="IPR011598">
    <property type="entry name" value="bHLH_dom"/>
</dbReference>
<reference evidence="4 5" key="1">
    <citation type="submission" date="2020-04" db="EMBL/GenBank/DDBJ databases">
        <title>Plant Genome Project.</title>
        <authorList>
            <person name="Zhang R.-G."/>
        </authorList>
    </citation>
    <scope>NUCLEOTIDE SEQUENCE [LARGE SCALE GENOMIC DNA]</scope>
    <source>
        <strain evidence="4">YNK0</strain>
        <tissue evidence="4">Leaf</tissue>
    </source>
</reference>
<accession>A0A834YR87</accession>
<dbReference type="PROSITE" id="PS50888">
    <property type="entry name" value="BHLH"/>
    <property type="match status" value="1"/>
</dbReference>
<organism evidence="4 5">
    <name type="scientific">Tetracentron sinense</name>
    <name type="common">Spur-leaf</name>
    <dbReference type="NCBI Taxonomy" id="13715"/>
    <lineage>
        <taxon>Eukaryota</taxon>
        <taxon>Viridiplantae</taxon>
        <taxon>Streptophyta</taxon>
        <taxon>Embryophyta</taxon>
        <taxon>Tracheophyta</taxon>
        <taxon>Spermatophyta</taxon>
        <taxon>Magnoliopsida</taxon>
        <taxon>Trochodendrales</taxon>
        <taxon>Trochodendraceae</taxon>
        <taxon>Tetracentron</taxon>
    </lineage>
</organism>
<keyword evidence="1" id="KW-0805">Transcription regulation</keyword>
<sequence>MGTQLQQILRSFCFKTEWKYAIFWKLKHRARMMLSWEDAYYDNHEPPDPSENTCLSDTSKNLCDGRHLQDPLGLAVAKMSYLVYSLGEGIIGQVAVTGKHHWIFADNLASSSWSSSEYCDGWLSQFSAGIKGDRSDGYSHLVDVIFSVGFSRGAALTGLIGELHHQLQTVAVVAVVPHGVVQLGSLNTIIEDLKLVTHIKDVFCSLGHSTTQFVPNSTTRSTLDLSEVTTRTSGLEAFHDCEDRLDKSLSNKRLDIQSHFFPSLGRQNDFSQYILPLPVLHQRKAVEVVNKHVGVESPTSRGDENVELFQPRSEIFNLEHQKEVQIKLHCNQKRGEEISSWRDAGTGSKYNDTPASNNFLTEKTNLHIVTPHAEKSGVDFSYLPSDHLNTASWDRVIYLQKGMLHLDEPIQMHLGKGSEQNLEFQTGASHMDTLNSLNFFAGCELHEALGPAFRKEQTSCAWSEAERTGTEITVEPPEGLGSSQFKSECGSEHLLEAVVANACHGTSNANSENSFCKSGQSLLTTEKMTETPSCIKHASCSAGGPIDQPSPMEEDTHHCLSSTRGSTEVCAIKSPKELSAATLSTCSEQLERRVEPAKINRKRARPGENCRPRPRDRQLIQDRVKELRELVPNGSKCSIDSLLEQTIKHMLFLQSITKHADKLKKCAESKSRNKEMGLLGSCNHEHGSSWALELGSQAKVCPIVVENLNMSGQMLVEMLCEECSHFLEIAEAIRGLGLMILKGATEVRGEKTWACFVVEVHFLLHIRFLFLSYMEQFHMVIVFLNIL</sequence>
<dbReference type="Pfam" id="PF23176">
    <property type="entry name" value="bHLH_LHW"/>
    <property type="match status" value="1"/>
</dbReference>